<dbReference type="GO" id="GO:0005516">
    <property type="term" value="F:calmodulin binding"/>
    <property type="evidence" value="ECO:0007669"/>
    <property type="project" value="UniProtKB-KW"/>
</dbReference>
<evidence type="ECO:0000313" key="7">
    <source>
        <dbReference type="EMBL" id="KAL1529465.1"/>
    </source>
</evidence>
<dbReference type="GO" id="GO:0000278">
    <property type="term" value="P:mitotic cell cycle"/>
    <property type="evidence" value="ECO:0007669"/>
    <property type="project" value="TreeGrafter"/>
</dbReference>
<evidence type="ECO:0000256" key="5">
    <source>
        <dbReference type="SAM" id="MobiDB-lite"/>
    </source>
</evidence>
<keyword evidence="4" id="KW-0112">Calmodulin-binding</keyword>
<protein>
    <recommendedName>
        <fullName evidence="6">CAP-Gly domain-containing protein</fullName>
    </recommendedName>
</protein>
<dbReference type="PROSITE" id="PS50096">
    <property type="entry name" value="IQ"/>
    <property type="match status" value="9"/>
</dbReference>
<comment type="caution">
    <text evidence="7">The sequence shown here is derived from an EMBL/GenBank/DDBJ whole genome shotgun (WGS) entry which is preliminary data.</text>
</comment>
<evidence type="ECO:0000256" key="2">
    <source>
        <dbReference type="ARBA" id="ARBA00022490"/>
    </source>
</evidence>
<dbReference type="SUPFAM" id="SSF74924">
    <property type="entry name" value="Cap-Gly domain"/>
    <property type="match status" value="1"/>
</dbReference>
<dbReference type="SMART" id="SM01052">
    <property type="entry name" value="CAP_GLY"/>
    <property type="match status" value="1"/>
</dbReference>
<dbReference type="Gene3D" id="2.30.30.190">
    <property type="entry name" value="CAP Gly-rich-like domain"/>
    <property type="match status" value="1"/>
</dbReference>
<reference evidence="7 8" key="1">
    <citation type="journal article" date="2024" name="Science">
        <title>Giant polyketide synthase enzymes in the biosynthesis of giant marine polyether toxins.</title>
        <authorList>
            <person name="Fallon T.R."/>
            <person name="Shende V.V."/>
            <person name="Wierzbicki I.H."/>
            <person name="Pendleton A.L."/>
            <person name="Watervoot N.F."/>
            <person name="Auber R.P."/>
            <person name="Gonzalez D.J."/>
            <person name="Wisecaver J.H."/>
            <person name="Moore B.S."/>
        </authorList>
    </citation>
    <scope>NUCLEOTIDE SEQUENCE [LARGE SCALE GENOMIC DNA]</scope>
    <source>
        <strain evidence="7 8">12B1</strain>
    </source>
</reference>
<dbReference type="AlphaFoldDB" id="A0AB34KA11"/>
<proteinExistence type="predicted"/>
<feature type="region of interest" description="Disordered" evidence="5">
    <location>
        <begin position="264"/>
        <end position="288"/>
    </location>
</feature>
<feature type="compositionally biased region" description="Basic and acidic residues" evidence="5">
    <location>
        <begin position="493"/>
        <end position="503"/>
    </location>
</feature>
<accession>A0AB34KA11</accession>
<dbReference type="GO" id="GO:0051295">
    <property type="term" value="P:establishment of meiotic spindle localization"/>
    <property type="evidence" value="ECO:0007669"/>
    <property type="project" value="TreeGrafter"/>
</dbReference>
<dbReference type="GO" id="GO:0005737">
    <property type="term" value="C:cytoplasm"/>
    <property type="evidence" value="ECO:0007669"/>
    <property type="project" value="UniProtKB-SubCell"/>
</dbReference>
<evidence type="ECO:0000313" key="8">
    <source>
        <dbReference type="Proteomes" id="UP001515480"/>
    </source>
</evidence>
<evidence type="ECO:0000256" key="1">
    <source>
        <dbReference type="ARBA" id="ARBA00004496"/>
    </source>
</evidence>
<dbReference type="PANTHER" id="PTHR22706">
    <property type="entry name" value="ASSEMBLY FACTOR FOR SPINDLE MICROTUBULES"/>
    <property type="match status" value="1"/>
</dbReference>
<feature type="compositionally biased region" description="Basic and acidic residues" evidence="5">
    <location>
        <begin position="278"/>
        <end position="288"/>
    </location>
</feature>
<dbReference type="InterPro" id="IPR000048">
    <property type="entry name" value="IQ_motif_EF-hand-BS"/>
</dbReference>
<feature type="region of interest" description="Disordered" evidence="5">
    <location>
        <begin position="431"/>
        <end position="453"/>
    </location>
</feature>
<name>A0AB34KA11_PRYPA</name>
<dbReference type="GO" id="GO:0000922">
    <property type="term" value="C:spindle pole"/>
    <property type="evidence" value="ECO:0007669"/>
    <property type="project" value="TreeGrafter"/>
</dbReference>
<dbReference type="Gene3D" id="1.20.5.190">
    <property type="match status" value="2"/>
</dbReference>
<feature type="region of interest" description="Disordered" evidence="5">
    <location>
        <begin position="482"/>
        <end position="537"/>
    </location>
</feature>
<dbReference type="InterPro" id="IPR000938">
    <property type="entry name" value="CAP-Gly_domain"/>
</dbReference>
<evidence type="ECO:0000256" key="4">
    <source>
        <dbReference type="ARBA" id="ARBA00022860"/>
    </source>
</evidence>
<organism evidence="7 8">
    <name type="scientific">Prymnesium parvum</name>
    <name type="common">Toxic golden alga</name>
    <dbReference type="NCBI Taxonomy" id="97485"/>
    <lineage>
        <taxon>Eukaryota</taxon>
        <taxon>Haptista</taxon>
        <taxon>Haptophyta</taxon>
        <taxon>Prymnesiophyceae</taxon>
        <taxon>Prymnesiales</taxon>
        <taxon>Prymnesiaceae</taxon>
        <taxon>Prymnesium</taxon>
    </lineage>
</organism>
<dbReference type="SMART" id="SM00015">
    <property type="entry name" value="IQ"/>
    <property type="match status" value="9"/>
</dbReference>
<dbReference type="Proteomes" id="UP001515480">
    <property type="component" value="Unassembled WGS sequence"/>
</dbReference>
<sequence length="944" mass="103501">MVWRSAPELHELTDILGTREQVLAVIRLQEAVRSWTGRHLLLKSKSDFKETQVHSLQDEKLLSEGSLYLRESEEHPKPDNRTGAATRIQRRVRRGWNNHLAHAHERWDGDSDELRAVVHVQAVARGMRVRRRARQHAALPESVTQAVALDGVHQSRATDATYSVPVGNNEGYVWSESAAAGRLQASVRGWRVRRNARQRRASSESVSLTFTVEGVQQQTATDASNHVPSRNDQRYGLSESAAARRLQAVARGWRSRANLLNEKLGSEAGTSYQPGRPVHPENETKTDAATRMQAAARGRRVRRQLSRDGGWSSEHAHAHEGWDGDSDELRAVVHVQAVARGMRVRWRARQHAALPESVTQAVALDGVHQQRATDATYSVPVGNNEGYVWSESAAAGRLQASVRGWRVRRNARQRGASSESVSHTFTVEGVQQQTATDASNHVPSRNDQRYGLSESAAARRLQAVVRGWRSRANLLNAKLGSEAGTSYQPGRPVHPENETKTDAATRMQAAARGRRVRRQLSRDGGWSSEHAHAHEGWDGDSDELRAVVHVQAVARGMRVRRRARQHAALPESVSQAVALDGVHQQRATDATYSVPVGKNEGYVWSESAAAGRLQASLRRWSSSESVTDTFTAEGVQQQTATDATNHVPFALIRSLRTAFPQAGLRLCRQTLLECAGDVAAASERLRSLTQLSSSSGLDHGKLPPVNDHPLRSLGCRVRTKAGDVGTTRYVGPIDGREGIWIGIELDQPNGINDGSANGIRYFSCPERHGLFTREANLTLCENETSVHAVAAPSHRASIQLDHRSEVEDASMRVRLFVSSLGGSLLQKSQSRRAACLLEQKRVAHSVIDLTQTPELGHQLLKLEHARAPSMDGSGICTDNGLCVDSVLGDVPSSNTSSKAAAVLGLPRIQIGDSLLTFEEMQRLEDRGELDALIMAAAPGLSKET</sequence>
<dbReference type="PANTHER" id="PTHR22706:SF1">
    <property type="entry name" value="ASSEMBLY FACTOR FOR SPINDLE MICROTUBULES"/>
    <property type="match status" value="1"/>
</dbReference>
<dbReference type="Pfam" id="PF00612">
    <property type="entry name" value="IQ"/>
    <property type="match status" value="2"/>
</dbReference>
<feature type="compositionally biased region" description="Polar residues" evidence="5">
    <location>
        <begin position="431"/>
        <end position="445"/>
    </location>
</feature>
<dbReference type="InterPro" id="IPR051185">
    <property type="entry name" value="ASPM"/>
</dbReference>
<keyword evidence="8" id="KW-1185">Reference proteome</keyword>
<evidence type="ECO:0000259" key="6">
    <source>
        <dbReference type="PROSITE" id="PS50245"/>
    </source>
</evidence>
<dbReference type="GO" id="GO:0007051">
    <property type="term" value="P:spindle organization"/>
    <property type="evidence" value="ECO:0007669"/>
    <property type="project" value="TreeGrafter"/>
</dbReference>
<dbReference type="InterPro" id="IPR036859">
    <property type="entry name" value="CAP-Gly_dom_sf"/>
</dbReference>
<keyword evidence="2" id="KW-0963">Cytoplasm</keyword>
<dbReference type="EMBL" id="JBGBPQ010000001">
    <property type="protein sequence ID" value="KAL1529465.1"/>
    <property type="molecule type" value="Genomic_DNA"/>
</dbReference>
<evidence type="ECO:0000256" key="3">
    <source>
        <dbReference type="ARBA" id="ARBA00022737"/>
    </source>
</evidence>
<feature type="domain" description="CAP-Gly" evidence="6">
    <location>
        <begin position="731"/>
        <end position="773"/>
    </location>
</feature>
<dbReference type="Pfam" id="PF01302">
    <property type="entry name" value="CAP_GLY"/>
    <property type="match status" value="1"/>
</dbReference>
<dbReference type="PROSITE" id="PS50245">
    <property type="entry name" value="CAP_GLY_2"/>
    <property type="match status" value="1"/>
</dbReference>
<comment type="subcellular location">
    <subcellularLocation>
        <location evidence="1">Cytoplasm</location>
    </subcellularLocation>
</comment>
<keyword evidence="3" id="KW-0677">Repeat</keyword>
<gene>
    <name evidence="7" type="ORF">AB1Y20_000412</name>
</gene>